<keyword evidence="5 7" id="KW-0472">Membrane</keyword>
<feature type="transmembrane region" description="Helical" evidence="8">
    <location>
        <begin position="87"/>
        <end position="113"/>
    </location>
</feature>
<evidence type="ECO:0000313" key="11">
    <source>
        <dbReference type="Proteomes" id="UP001591681"/>
    </source>
</evidence>
<evidence type="ECO:0000259" key="9">
    <source>
        <dbReference type="PROSITE" id="PS51225"/>
    </source>
</evidence>
<dbReference type="InterPro" id="IPR047123">
    <property type="entry name" value="MYADM-like"/>
</dbReference>
<evidence type="ECO:0000256" key="2">
    <source>
        <dbReference type="ARBA" id="ARBA00022692"/>
    </source>
</evidence>
<feature type="transmembrane region" description="Helical" evidence="8">
    <location>
        <begin position="50"/>
        <end position="75"/>
    </location>
</feature>
<evidence type="ECO:0000256" key="8">
    <source>
        <dbReference type="SAM" id="Phobius"/>
    </source>
</evidence>
<dbReference type="InterPro" id="IPR008253">
    <property type="entry name" value="Marvel"/>
</dbReference>
<dbReference type="Pfam" id="PF01284">
    <property type="entry name" value="MARVEL"/>
    <property type="match status" value="1"/>
</dbReference>
<feature type="transmembrane region" description="Helical" evidence="8">
    <location>
        <begin position="119"/>
        <end position="139"/>
    </location>
</feature>
<feature type="transmembrane region" description="Helical" evidence="8">
    <location>
        <begin position="193"/>
        <end position="212"/>
    </location>
</feature>
<dbReference type="PANTHER" id="PTHR17068">
    <property type="entry name" value="MYELOID-ASSOCIATED DIFFERENTIATION MARKER MYADM FAMILY MEMBER"/>
    <property type="match status" value="1"/>
</dbReference>
<organism evidence="10 11">
    <name type="scientific">Coilia grayii</name>
    <name type="common">Gray's grenadier anchovy</name>
    <dbReference type="NCBI Taxonomy" id="363190"/>
    <lineage>
        <taxon>Eukaryota</taxon>
        <taxon>Metazoa</taxon>
        <taxon>Chordata</taxon>
        <taxon>Craniata</taxon>
        <taxon>Vertebrata</taxon>
        <taxon>Euteleostomi</taxon>
        <taxon>Actinopterygii</taxon>
        <taxon>Neopterygii</taxon>
        <taxon>Teleostei</taxon>
        <taxon>Clupei</taxon>
        <taxon>Clupeiformes</taxon>
        <taxon>Clupeoidei</taxon>
        <taxon>Engraulidae</taxon>
        <taxon>Coilinae</taxon>
        <taxon>Coilia</taxon>
    </lineage>
</organism>
<feature type="transmembrane region" description="Helical" evidence="8">
    <location>
        <begin position="262"/>
        <end position="284"/>
    </location>
</feature>
<gene>
    <name evidence="10" type="ORF">ACEWY4_018296</name>
</gene>
<evidence type="ECO:0000256" key="6">
    <source>
        <dbReference type="ARBA" id="ARBA00034721"/>
    </source>
</evidence>
<keyword evidence="11" id="KW-1185">Reference proteome</keyword>
<name>A0ABD1JJI6_9TELE</name>
<comment type="caution">
    <text evidence="10">The sequence shown here is derived from an EMBL/GenBank/DDBJ whole genome shotgun (WGS) entry which is preliminary data.</text>
</comment>
<dbReference type="Proteomes" id="UP001591681">
    <property type="component" value="Unassembled WGS sequence"/>
</dbReference>
<keyword evidence="2 7" id="KW-0812">Transmembrane</keyword>
<proteinExistence type="inferred from homology"/>
<evidence type="ECO:0000256" key="3">
    <source>
        <dbReference type="ARBA" id="ARBA00022737"/>
    </source>
</evidence>
<evidence type="ECO:0000313" key="10">
    <source>
        <dbReference type="EMBL" id="KAL2087237.1"/>
    </source>
</evidence>
<keyword evidence="3" id="KW-0677">Repeat</keyword>
<evidence type="ECO:0000256" key="7">
    <source>
        <dbReference type="PROSITE-ProRule" id="PRU00581"/>
    </source>
</evidence>
<feature type="transmembrane region" description="Helical" evidence="8">
    <location>
        <begin position="20"/>
        <end position="38"/>
    </location>
</feature>
<dbReference type="PROSITE" id="PS51225">
    <property type="entry name" value="MARVEL"/>
    <property type="match status" value="1"/>
</dbReference>
<dbReference type="PANTHER" id="PTHR17068:SF3">
    <property type="entry name" value="MYELOID-ASSOCIATED DIFFERENTIATION MARKER"/>
    <property type="match status" value="1"/>
</dbReference>
<evidence type="ECO:0000256" key="4">
    <source>
        <dbReference type="ARBA" id="ARBA00022989"/>
    </source>
</evidence>
<comment type="similarity">
    <text evidence="6">Belongs to the MAL family.</text>
</comment>
<dbReference type="EMBL" id="JBHFQA010000015">
    <property type="protein sequence ID" value="KAL2087237.1"/>
    <property type="molecule type" value="Genomic_DNA"/>
</dbReference>
<comment type="subcellular location">
    <subcellularLocation>
        <location evidence="1">Membrane</location>
        <topology evidence="1">Multi-pass membrane protein</topology>
    </subcellularLocation>
</comment>
<reference evidence="10 11" key="1">
    <citation type="submission" date="2024-09" db="EMBL/GenBank/DDBJ databases">
        <title>A chromosome-level genome assembly of Gray's grenadier anchovy, Coilia grayii.</title>
        <authorList>
            <person name="Fu Z."/>
        </authorList>
    </citation>
    <scope>NUCLEOTIDE SEQUENCE [LARGE SCALE GENOMIC DNA]</scope>
    <source>
        <strain evidence="10">G4</strain>
        <tissue evidence="10">Muscle</tissue>
    </source>
</reference>
<evidence type="ECO:0000256" key="5">
    <source>
        <dbReference type="ARBA" id="ARBA00023136"/>
    </source>
</evidence>
<keyword evidence="4 8" id="KW-1133">Transmembrane helix</keyword>
<dbReference type="AlphaFoldDB" id="A0ABD1JJI6"/>
<feature type="transmembrane region" description="Helical" evidence="8">
    <location>
        <begin position="224"/>
        <end position="242"/>
    </location>
</feature>
<feature type="domain" description="MARVEL" evidence="9">
    <location>
        <begin position="10"/>
        <end position="149"/>
    </location>
</feature>
<sequence>MPVILGEASILTTPLSGVRIWALVSGCLTFSLAASMGVPNPPPQDIHFSLFRNFCMFTWCFFFTMSLLILAITYVQFHSLLPFSWKNLTVTVAALAALMTFVATVLFPCLVAGKGGGGGQSYVVTTTIFSSLNFLAYAAETHLLRREQRGYMASVPGLLKVLQVFGGTMALLLVVDQAAHGVHPGWREVGPGVAYGLCLAASLFTVAVMVGDCAGRCPLPFDRVLAGLSLLGVLLYMVAAVMSSTKVLQMHQEKMRAPEEKLMIISEMVFACITLLSYTVDLAFSIKLLCDRN</sequence>
<dbReference type="GO" id="GO:0016020">
    <property type="term" value="C:membrane"/>
    <property type="evidence" value="ECO:0007669"/>
    <property type="project" value="UniProtKB-SubCell"/>
</dbReference>
<feature type="transmembrane region" description="Helical" evidence="8">
    <location>
        <begin position="151"/>
        <end position="173"/>
    </location>
</feature>
<evidence type="ECO:0000256" key="1">
    <source>
        <dbReference type="ARBA" id="ARBA00004141"/>
    </source>
</evidence>
<accession>A0ABD1JJI6</accession>
<protein>
    <recommendedName>
        <fullName evidence="9">MARVEL domain-containing protein</fullName>
    </recommendedName>
</protein>